<evidence type="ECO:0000313" key="5">
    <source>
        <dbReference type="Proteomes" id="UP001385951"/>
    </source>
</evidence>
<dbReference type="InterPro" id="IPR050214">
    <property type="entry name" value="Cys_Synth/Cystath_Beta-Synth"/>
</dbReference>
<keyword evidence="2" id="KW-0663">Pyridoxal phosphate</keyword>
<feature type="domain" description="Tryptophan synthase beta chain-like PALP" evidence="3">
    <location>
        <begin position="33"/>
        <end position="107"/>
    </location>
</feature>
<evidence type="ECO:0000313" key="4">
    <source>
        <dbReference type="EMBL" id="KAK7680694.1"/>
    </source>
</evidence>
<dbReference type="InterPro" id="IPR001926">
    <property type="entry name" value="TrpB-like_PALP"/>
</dbReference>
<dbReference type="SUPFAM" id="SSF53686">
    <property type="entry name" value="Tryptophan synthase beta subunit-like PLP-dependent enzymes"/>
    <property type="match status" value="1"/>
</dbReference>
<dbReference type="Proteomes" id="UP001385951">
    <property type="component" value="Unassembled WGS sequence"/>
</dbReference>
<name>A0AAW0FR41_9APHY</name>
<dbReference type="PANTHER" id="PTHR10314">
    <property type="entry name" value="CYSTATHIONINE BETA-SYNTHASE"/>
    <property type="match status" value="1"/>
</dbReference>
<dbReference type="InterPro" id="IPR036052">
    <property type="entry name" value="TrpB-like_PALP_sf"/>
</dbReference>
<dbReference type="AlphaFoldDB" id="A0AAW0FR41"/>
<accession>A0AAW0FR41</accession>
<gene>
    <name evidence="4" type="ORF">QCA50_016262</name>
</gene>
<evidence type="ECO:0000256" key="1">
    <source>
        <dbReference type="ARBA" id="ARBA00001933"/>
    </source>
</evidence>
<comment type="caution">
    <text evidence="4">The sequence shown here is derived from an EMBL/GenBank/DDBJ whole genome shotgun (WGS) entry which is preliminary data.</text>
</comment>
<evidence type="ECO:0000259" key="3">
    <source>
        <dbReference type="Pfam" id="PF00291"/>
    </source>
</evidence>
<dbReference type="GO" id="GO:0003824">
    <property type="term" value="F:catalytic activity"/>
    <property type="evidence" value="ECO:0007669"/>
    <property type="project" value="UniProtKB-ARBA"/>
</dbReference>
<dbReference type="Gene3D" id="3.40.50.1100">
    <property type="match status" value="2"/>
</dbReference>
<dbReference type="InterPro" id="IPR000634">
    <property type="entry name" value="Ser/Thr_deHydtase_PyrdxlP-BS"/>
</dbReference>
<dbReference type="GO" id="GO:0006535">
    <property type="term" value="P:cysteine biosynthetic process from serine"/>
    <property type="evidence" value="ECO:0007669"/>
    <property type="project" value="InterPro"/>
</dbReference>
<proteinExistence type="predicted"/>
<keyword evidence="5" id="KW-1185">Reference proteome</keyword>
<dbReference type="EMBL" id="JASBNA010000047">
    <property type="protein sequence ID" value="KAK7680694.1"/>
    <property type="molecule type" value="Genomic_DNA"/>
</dbReference>
<dbReference type="Pfam" id="PF00291">
    <property type="entry name" value="PALP"/>
    <property type="match status" value="1"/>
</dbReference>
<dbReference type="PROSITE" id="PS00165">
    <property type="entry name" value="DEHYDRATASE_SER_THR"/>
    <property type="match status" value="1"/>
</dbReference>
<protein>
    <recommendedName>
        <fullName evidence="3">Tryptophan synthase beta chain-like PALP domain-containing protein</fullName>
    </recommendedName>
</protein>
<dbReference type="PROSITE" id="PS00901">
    <property type="entry name" value="CYS_SYNTHASE"/>
    <property type="match status" value="1"/>
</dbReference>
<reference evidence="4 5" key="1">
    <citation type="submission" date="2022-09" db="EMBL/GenBank/DDBJ databases">
        <authorList>
            <person name="Palmer J.M."/>
        </authorList>
    </citation>
    <scope>NUCLEOTIDE SEQUENCE [LARGE SCALE GENOMIC DNA]</scope>
    <source>
        <strain evidence="4 5">DSM 7382</strain>
    </source>
</reference>
<sequence length="135" mass="14719">MIRGLKQQLRNISISANPEFKAPFIPLTSENGISNAIGNTPLLKLPTISKEIGRNIYAKAEFMNPGGSIKDRAALFIIKDAEAKGLIKPGGTIIEGTAGNTGIGLAHEQKFSQYQQFLMIILIIIIIKLKDMQNN</sequence>
<organism evidence="4 5">
    <name type="scientific">Cerrena zonata</name>
    <dbReference type="NCBI Taxonomy" id="2478898"/>
    <lineage>
        <taxon>Eukaryota</taxon>
        <taxon>Fungi</taxon>
        <taxon>Dikarya</taxon>
        <taxon>Basidiomycota</taxon>
        <taxon>Agaricomycotina</taxon>
        <taxon>Agaricomycetes</taxon>
        <taxon>Polyporales</taxon>
        <taxon>Cerrenaceae</taxon>
        <taxon>Cerrena</taxon>
    </lineage>
</organism>
<evidence type="ECO:0000256" key="2">
    <source>
        <dbReference type="ARBA" id="ARBA00022898"/>
    </source>
</evidence>
<dbReference type="InterPro" id="IPR001216">
    <property type="entry name" value="P-phosphate_BS"/>
</dbReference>
<comment type="cofactor">
    <cofactor evidence="1">
        <name>pyridoxal 5'-phosphate</name>
        <dbReference type="ChEBI" id="CHEBI:597326"/>
    </cofactor>
</comment>
<dbReference type="GO" id="GO:0030170">
    <property type="term" value="F:pyridoxal phosphate binding"/>
    <property type="evidence" value="ECO:0007669"/>
    <property type="project" value="InterPro"/>
</dbReference>